<evidence type="ECO:0000256" key="1">
    <source>
        <dbReference type="ARBA" id="ARBA00022475"/>
    </source>
</evidence>
<keyword evidence="1" id="KW-1003">Cell membrane</keyword>
<dbReference type="AlphaFoldDB" id="A0A3A9IPP3"/>
<evidence type="ECO:0000313" key="7">
    <source>
        <dbReference type="Proteomes" id="UP000281725"/>
    </source>
</evidence>
<sequence length="336" mass="39010">MILHVMVIEKFMPSFLDFMMANFDVSQHRFVFITSPKYQFGLQPHHPVEFLYRDEDFVTLASYFDAADKIILHGLWRDKVNGLLVQKKDWLDKSFWTMWGGDFYYYDQYSYNHKKVIAAVAGLISFIPGDVEWVRKKYEARGQSFSCFCYPSNIYGGPECDPRGERAESPQTVNILLGHSSAVENDHIYWIEYFSNIENAAIFSPLAYPPNPDYINKVVAVGHAKLNERFNPLLEFSTREHYELFLNNIDLAIMPSWRQHGMGNLISLLGRGIPVAMHSETTSRKFLQELGVELFSTDQIDVALANIGYNTPNAKIIQRYFSHTQLINDWRTIFNR</sequence>
<gene>
    <name evidence="6" type="ORF">D6R50_00800</name>
</gene>
<protein>
    <recommendedName>
        <fullName evidence="8">4-alpha-L-fucosyltransferase</fullName>
    </recommendedName>
</protein>
<dbReference type="Proteomes" id="UP000281725">
    <property type="component" value="Unassembled WGS sequence"/>
</dbReference>
<organism evidence="6 7">
    <name type="scientific">Aeromonas veronii</name>
    <dbReference type="NCBI Taxonomy" id="654"/>
    <lineage>
        <taxon>Bacteria</taxon>
        <taxon>Pseudomonadati</taxon>
        <taxon>Pseudomonadota</taxon>
        <taxon>Gammaproteobacteria</taxon>
        <taxon>Aeromonadales</taxon>
        <taxon>Aeromonadaceae</taxon>
        <taxon>Aeromonas</taxon>
    </lineage>
</organism>
<dbReference type="EMBL" id="RAWX01000001">
    <property type="protein sequence ID" value="RKJ91199.1"/>
    <property type="molecule type" value="Genomic_DNA"/>
</dbReference>
<evidence type="ECO:0000256" key="5">
    <source>
        <dbReference type="ARBA" id="ARBA00023136"/>
    </source>
</evidence>
<evidence type="ECO:0000256" key="4">
    <source>
        <dbReference type="ARBA" id="ARBA00022679"/>
    </source>
</evidence>
<dbReference type="InterPro" id="IPR009993">
    <property type="entry name" value="WecF"/>
</dbReference>
<evidence type="ECO:0000313" key="6">
    <source>
        <dbReference type="EMBL" id="RKJ91199.1"/>
    </source>
</evidence>
<name>A0A3A9IPP3_AERVE</name>
<dbReference type="GO" id="GO:0009246">
    <property type="term" value="P:enterobacterial common antigen biosynthetic process"/>
    <property type="evidence" value="ECO:0007669"/>
    <property type="project" value="InterPro"/>
</dbReference>
<keyword evidence="3" id="KW-0328">Glycosyltransferase</keyword>
<evidence type="ECO:0000256" key="2">
    <source>
        <dbReference type="ARBA" id="ARBA00022519"/>
    </source>
</evidence>
<keyword evidence="5" id="KW-0472">Membrane</keyword>
<reference evidence="6 7" key="1">
    <citation type="submission" date="2018-09" db="EMBL/GenBank/DDBJ databases">
        <title>Genome sequencing of Aeromonas veronii MS-17-88.</title>
        <authorList>
            <person name="Tekedar H.C."/>
            <person name="Arick M.A."/>
            <person name="Hsu C.-Y."/>
            <person name="Thrash A."/>
            <person name="Karsi A."/>
            <person name="Lawrence M.L."/>
            <person name="Abdelhamed H."/>
        </authorList>
    </citation>
    <scope>NUCLEOTIDE SEQUENCE [LARGE SCALE GENOMIC DNA]</scope>
    <source>
        <strain evidence="6 7">MS 17-88</strain>
    </source>
</reference>
<keyword evidence="2" id="KW-0997">Cell inner membrane</keyword>
<comment type="caution">
    <text evidence="6">The sequence shown here is derived from an EMBL/GenBank/DDBJ whole genome shotgun (WGS) entry which is preliminary data.</text>
</comment>
<dbReference type="RefSeq" id="WP_120413993.1">
    <property type="nucleotide sequence ID" value="NZ_JAPEDS010000002.1"/>
</dbReference>
<keyword evidence="4" id="KW-0808">Transferase</keyword>
<evidence type="ECO:0008006" key="8">
    <source>
        <dbReference type="Google" id="ProtNLM"/>
    </source>
</evidence>
<dbReference type="GO" id="GO:0008417">
    <property type="term" value="F:fucosyltransferase activity"/>
    <property type="evidence" value="ECO:0007669"/>
    <property type="project" value="InterPro"/>
</dbReference>
<proteinExistence type="predicted"/>
<accession>A0A3A9IPP3</accession>
<dbReference type="Pfam" id="PF07429">
    <property type="entry name" value="Glyco_transf_56"/>
    <property type="match status" value="1"/>
</dbReference>
<evidence type="ECO:0000256" key="3">
    <source>
        <dbReference type="ARBA" id="ARBA00022676"/>
    </source>
</evidence>